<reference evidence="1 2" key="1">
    <citation type="journal article" date="2024" name="G3 (Bethesda)">
        <title>Genome assembly of Hibiscus sabdariffa L. provides insights into metabolisms of medicinal natural products.</title>
        <authorList>
            <person name="Kim T."/>
        </authorList>
    </citation>
    <scope>NUCLEOTIDE SEQUENCE [LARGE SCALE GENOMIC DNA]</scope>
    <source>
        <strain evidence="1">TK-2024</strain>
        <tissue evidence="1">Old leaves</tissue>
    </source>
</reference>
<evidence type="ECO:0000313" key="1">
    <source>
        <dbReference type="EMBL" id="KAK8995091.1"/>
    </source>
</evidence>
<name>A0ABR2Q322_9ROSI</name>
<protein>
    <submittedName>
        <fullName evidence="1">Uncharacterized protein</fullName>
    </submittedName>
</protein>
<sequence length="78" mass="8727">MPVLLVVGMPLQAFFATMLLKKKSEPPLEKHEINAQPNPYLQNGEIQAPPSFDPGIWSHGVEDSTFLGNIKQCHCFCF</sequence>
<evidence type="ECO:0000313" key="2">
    <source>
        <dbReference type="Proteomes" id="UP001396334"/>
    </source>
</evidence>
<organism evidence="1 2">
    <name type="scientific">Hibiscus sabdariffa</name>
    <name type="common">roselle</name>
    <dbReference type="NCBI Taxonomy" id="183260"/>
    <lineage>
        <taxon>Eukaryota</taxon>
        <taxon>Viridiplantae</taxon>
        <taxon>Streptophyta</taxon>
        <taxon>Embryophyta</taxon>
        <taxon>Tracheophyta</taxon>
        <taxon>Spermatophyta</taxon>
        <taxon>Magnoliopsida</taxon>
        <taxon>eudicotyledons</taxon>
        <taxon>Gunneridae</taxon>
        <taxon>Pentapetalae</taxon>
        <taxon>rosids</taxon>
        <taxon>malvids</taxon>
        <taxon>Malvales</taxon>
        <taxon>Malvaceae</taxon>
        <taxon>Malvoideae</taxon>
        <taxon>Hibiscus</taxon>
    </lineage>
</organism>
<accession>A0ABR2Q322</accession>
<dbReference type="Proteomes" id="UP001396334">
    <property type="component" value="Unassembled WGS sequence"/>
</dbReference>
<proteinExistence type="predicted"/>
<comment type="caution">
    <text evidence="1">The sequence shown here is derived from an EMBL/GenBank/DDBJ whole genome shotgun (WGS) entry which is preliminary data.</text>
</comment>
<gene>
    <name evidence="1" type="ORF">V6N11_069539</name>
</gene>
<dbReference type="EMBL" id="JBBPBN010000046">
    <property type="protein sequence ID" value="KAK8995091.1"/>
    <property type="molecule type" value="Genomic_DNA"/>
</dbReference>
<keyword evidence="2" id="KW-1185">Reference proteome</keyword>